<feature type="compositionally biased region" description="Basic residues" evidence="8">
    <location>
        <begin position="1533"/>
        <end position="1545"/>
    </location>
</feature>
<dbReference type="PANTHER" id="PTHR47969">
    <property type="entry name" value="CHROMOSOME-ASSOCIATED KINESIN KIF4A-RELATED"/>
    <property type="match status" value="1"/>
</dbReference>
<dbReference type="GO" id="GO:0007052">
    <property type="term" value="P:mitotic spindle organization"/>
    <property type="evidence" value="ECO:0007669"/>
    <property type="project" value="TreeGrafter"/>
</dbReference>
<feature type="region of interest" description="Disordered" evidence="8">
    <location>
        <begin position="628"/>
        <end position="661"/>
    </location>
</feature>
<dbReference type="OrthoDB" id="3176171at2759"/>
<dbReference type="GO" id="GO:0005524">
    <property type="term" value="F:ATP binding"/>
    <property type="evidence" value="ECO:0007669"/>
    <property type="project" value="UniProtKB-UniRule"/>
</dbReference>
<evidence type="ECO:0000256" key="7">
    <source>
        <dbReference type="SAM" id="Coils"/>
    </source>
</evidence>
<feature type="binding site" evidence="6">
    <location>
        <begin position="112"/>
        <end position="119"/>
    </location>
    <ligand>
        <name>ATP</name>
        <dbReference type="ChEBI" id="CHEBI:30616"/>
    </ligand>
</feature>
<dbReference type="Proteomes" id="UP000324800">
    <property type="component" value="Unassembled WGS sequence"/>
</dbReference>
<name>A0A5J4WNR5_9EUKA</name>
<dbReference type="EMBL" id="SNRW01001529">
    <property type="protein sequence ID" value="KAA6396055.1"/>
    <property type="molecule type" value="Genomic_DNA"/>
</dbReference>
<dbReference type="PANTHER" id="PTHR47969:SF15">
    <property type="entry name" value="CHROMOSOME-ASSOCIATED KINESIN KIF4A-RELATED"/>
    <property type="match status" value="1"/>
</dbReference>
<proteinExistence type="inferred from homology"/>
<keyword evidence="2" id="KW-0963">Cytoplasm</keyword>
<dbReference type="PRINTS" id="PR00380">
    <property type="entry name" value="KINESINHEAVY"/>
</dbReference>
<evidence type="ECO:0000259" key="9">
    <source>
        <dbReference type="PROSITE" id="PS50067"/>
    </source>
</evidence>
<keyword evidence="3 6" id="KW-0547">Nucleotide-binding</keyword>
<evidence type="ECO:0000256" key="1">
    <source>
        <dbReference type="ARBA" id="ARBA00004496"/>
    </source>
</evidence>
<dbReference type="GO" id="GO:0007018">
    <property type="term" value="P:microtubule-based movement"/>
    <property type="evidence" value="ECO:0007669"/>
    <property type="project" value="InterPro"/>
</dbReference>
<dbReference type="GO" id="GO:0051231">
    <property type="term" value="P:spindle elongation"/>
    <property type="evidence" value="ECO:0007669"/>
    <property type="project" value="TreeGrafter"/>
</dbReference>
<comment type="caution">
    <text evidence="10">The sequence shown here is derived from an EMBL/GenBank/DDBJ whole genome shotgun (WGS) entry which is preliminary data.</text>
</comment>
<dbReference type="SUPFAM" id="SSF52540">
    <property type="entry name" value="P-loop containing nucleoside triphosphate hydrolases"/>
    <property type="match status" value="1"/>
</dbReference>
<evidence type="ECO:0000256" key="6">
    <source>
        <dbReference type="PROSITE-ProRule" id="PRU00283"/>
    </source>
</evidence>
<evidence type="ECO:0000256" key="4">
    <source>
        <dbReference type="ARBA" id="ARBA00022840"/>
    </source>
</evidence>
<feature type="compositionally biased region" description="Basic and acidic residues" evidence="8">
    <location>
        <begin position="885"/>
        <end position="895"/>
    </location>
</feature>
<feature type="compositionally biased region" description="Low complexity" evidence="8">
    <location>
        <begin position="1516"/>
        <end position="1529"/>
    </location>
</feature>
<keyword evidence="5 7" id="KW-0175">Coiled coil</keyword>
<sequence length="1702" mass="194501">MLDEAECSIRVVARFRPFNDRERSEIVANQDKFKIIYEGIDQVTIKTFDGQKSFRFDRIFPPESAQFELFVDSAKATVVEAMKGYNGTFFAYGLTFTMFFYLSHRENIVFVGQTGSGKSYSMFGPDIESEELQGIIPRASKFIFSQIASNSNHVEFAVKCSFLEIYNEKIRDLLNPKQTNLQIRESPTIGVYVGDATENSVTQEDEISQLLKYGEMSRATSFTSMNAKSSRSHSVLTITIVQTSPDGSINSGKLNLVDLAGSEKVKKTNASGQTLQEAKKINQSLSALGMCIHALVEQESHIPYRDSKLTRILQESIGGNCKTTLLVCASPHPFNSDETISTLMFAQRAKSIKNKVKCNTQLSISELNRKIEGVQREIQRLIAENKGLNFKILWMRANDGKWSGKNPLPPEIEAEFTRIMKLAGEAERSKNNRNDDEINAESDADEERRTLGNETNSDGRSQGSSIDERRKSNNLTPLPSYLAFDSGAFGGTRANQLFSLAEAKAETEMCIKRAISEISALKGEIETELMRQGRLETLIELYKKKATWYENRVDEANKQVDQKQKLVDQLEKEEQERNSIIDDYSSQFEQLQKIKRALNSAGLLTPTQYMQHQQQNKANQSNQINIPVAGKSSTQPLHSFTEPVITPNPSPNTPQLQGSQNDDAEIPIKLSPQQKREAIKKQQLLQPSEQTKKLKQLLEQLQQKKYDAQGKGDSNNNNVKEVGQKTDKNILLNELDQMDIIHRGEEEEMKTDSEIIEIQRKLKELENEGLQNKLKLVQIQKEIDETESRKDELSDEIIRIQEWKRRINANFEDAVAKLATNRISAIATSKRQKQSLDRQRKEQAIARELDSAREVCESLNKELNEAVALKQWMSQSVQKRVSERQAEIKDEEERKKKIQKNLTENQKNEKHRAEEHDGIIEAVLESLSDHKVPSDIADANPSSEQDKKLQNEVEKRLLATIITRDEALDACKEEQEAILKDIRLLLKKKKDLKDKMNHLQSFVDDSTQFEQLIENRAKQLSQSNKRVAEIKQKVNKRMAEERRRRREIIQVQIQEQEEQNRLEEDEDNDSLQKRNITMNQVILSTEDREQLSDYEKIEIERQSRISNLKNRLNERDERIRTERSSLWHIQMLAELRKKYQEREEARNAELKAAEEVAAKTAIEAQIIGSDGKSNPVALKKAHDAEANLKKVILEKQKQDQNDHSLLEKEESAIEQEFQRLLVAASVPAPLMSLPGSHQIQFTQISQKIIPNQQPIGKSKSGKLQTNSETKGKKQIGIIDTDKSQFNDALVQAEEDYIYDNLSDVENALEEENWIVDQEKIVSDCVSSLCNDLNEAQRLAQSTHQYNDQHSNIIDIGLGKDITNIQPTADSVNSANVKLGQSSIQQSLKNAKLNNKTESSIIELGIPSIDDDDDDDEQIISQLERIKNESIETEQLIKEMEEELKNRMDEDECDETNIEQNQNQLEQKKKQEQIDMMKKKDEKQKSQIGEKESKQTAIQSINASGEILKTPPSSPSINQILQNDNINNEQKITSKNKRGSIQKKKSTSAQNNEEYQALREVVKAFERQELALMRAHDRAVAKREQILAKILKAQKIISDADEQKALVEIEIAEIKSDDWQNKMREVLERIDQKKFSIKTLQATLKKLNEQLEKQEQSQEQYLEEKAKEIVTIPRVRMTATVNQNSVLGAIKRLSQKEFGQMQK</sequence>
<feature type="compositionally biased region" description="Polar residues" evidence="8">
    <location>
        <begin position="452"/>
        <end position="465"/>
    </location>
</feature>
<evidence type="ECO:0000256" key="5">
    <source>
        <dbReference type="ARBA" id="ARBA00023054"/>
    </source>
</evidence>
<dbReference type="GO" id="GO:0005737">
    <property type="term" value="C:cytoplasm"/>
    <property type="evidence" value="ECO:0007669"/>
    <property type="project" value="UniProtKB-SubCell"/>
</dbReference>
<feature type="region of interest" description="Disordered" evidence="8">
    <location>
        <begin position="1444"/>
        <end position="1551"/>
    </location>
</feature>
<dbReference type="PROSITE" id="PS00411">
    <property type="entry name" value="KINESIN_MOTOR_1"/>
    <property type="match status" value="1"/>
</dbReference>
<dbReference type="SMART" id="SM00129">
    <property type="entry name" value="KISc"/>
    <property type="match status" value="1"/>
</dbReference>
<comment type="subcellular location">
    <subcellularLocation>
        <location evidence="1">Cytoplasm</location>
    </subcellularLocation>
</comment>
<evidence type="ECO:0000313" key="10">
    <source>
        <dbReference type="EMBL" id="KAA6396055.1"/>
    </source>
</evidence>
<feature type="compositionally biased region" description="Basic and acidic residues" evidence="8">
    <location>
        <begin position="426"/>
        <end position="436"/>
    </location>
</feature>
<accession>A0A5J4WNR5</accession>
<reference evidence="10 11" key="1">
    <citation type="submission" date="2019-03" db="EMBL/GenBank/DDBJ databases">
        <title>Single cell metagenomics reveals metabolic interactions within the superorganism composed of flagellate Streblomastix strix and complex community of Bacteroidetes bacteria on its surface.</title>
        <authorList>
            <person name="Treitli S.C."/>
            <person name="Kolisko M."/>
            <person name="Husnik F."/>
            <person name="Keeling P."/>
            <person name="Hampl V."/>
        </authorList>
    </citation>
    <scope>NUCLEOTIDE SEQUENCE [LARGE SCALE GENOMIC DNA]</scope>
    <source>
        <strain evidence="10">ST1C</strain>
    </source>
</reference>
<keyword evidence="6" id="KW-0505">Motor protein</keyword>
<protein>
    <submittedName>
        <fullName evidence="10">Putative Kinesin heavy chain</fullName>
    </submittedName>
</protein>
<organism evidence="10 11">
    <name type="scientific">Streblomastix strix</name>
    <dbReference type="NCBI Taxonomy" id="222440"/>
    <lineage>
        <taxon>Eukaryota</taxon>
        <taxon>Metamonada</taxon>
        <taxon>Preaxostyla</taxon>
        <taxon>Oxymonadida</taxon>
        <taxon>Streblomastigidae</taxon>
        <taxon>Streblomastix</taxon>
    </lineage>
</organism>
<keyword evidence="4 6" id="KW-0067">ATP-binding</keyword>
<dbReference type="InterPro" id="IPR019821">
    <property type="entry name" value="Kinesin_motor_CS"/>
</dbReference>
<feature type="region of interest" description="Disordered" evidence="8">
    <location>
        <begin position="885"/>
        <end position="914"/>
    </location>
</feature>
<gene>
    <name evidence="10" type="ORF">EZS28_008417</name>
</gene>
<feature type="compositionally biased region" description="Polar residues" evidence="8">
    <location>
        <begin position="628"/>
        <end position="638"/>
    </location>
</feature>
<dbReference type="GO" id="GO:0005875">
    <property type="term" value="C:microtubule associated complex"/>
    <property type="evidence" value="ECO:0007669"/>
    <property type="project" value="TreeGrafter"/>
</dbReference>
<dbReference type="PROSITE" id="PS50067">
    <property type="entry name" value="KINESIN_MOTOR_2"/>
    <property type="match status" value="1"/>
</dbReference>
<comment type="similarity">
    <text evidence="6">Belongs to the TRAFAC class myosin-kinesin ATPase superfamily. Kinesin family.</text>
</comment>
<dbReference type="InterPro" id="IPR027640">
    <property type="entry name" value="Kinesin-like_fam"/>
</dbReference>
<evidence type="ECO:0000256" key="2">
    <source>
        <dbReference type="ARBA" id="ARBA00022490"/>
    </source>
</evidence>
<evidence type="ECO:0000313" key="11">
    <source>
        <dbReference type="Proteomes" id="UP000324800"/>
    </source>
</evidence>
<dbReference type="Gene3D" id="3.40.850.10">
    <property type="entry name" value="Kinesin motor domain"/>
    <property type="match status" value="1"/>
</dbReference>
<dbReference type="GO" id="GO:0003777">
    <property type="term" value="F:microtubule motor activity"/>
    <property type="evidence" value="ECO:0007669"/>
    <property type="project" value="InterPro"/>
</dbReference>
<feature type="coiled-coil region" evidence="7">
    <location>
        <begin position="748"/>
        <end position="796"/>
    </location>
</feature>
<dbReference type="InterPro" id="IPR001752">
    <property type="entry name" value="Kinesin_motor_dom"/>
</dbReference>
<feature type="coiled-coil region" evidence="7">
    <location>
        <begin position="1596"/>
        <end position="1667"/>
    </location>
</feature>
<feature type="region of interest" description="Disordered" evidence="8">
    <location>
        <begin position="426"/>
        <end position="473"/>
    </location>
</feature>
<evidence type="ECO:0000256" key="8">
    <source>
        <dbReference type="SAM" id="MobiDB-lite"/>
    </source>
</evidence>
<feature type="coiled-coil region" evidence="7">
    <location>
        <begin position="1039"/>
        <end position="1074"/>
    </location>
</feature>
<evidence type="ECO:0000256" key="3">
    <source>
        <dbReference type="ARBA" id="ARBA00022741"/>
    </source>
</evidence>
<dbReference type="InterPro" id="IPR036961">
    <property type="entry name" value="Kinesin_motor_dom_sf"/>
</dbReference>
<dbReference type="InterPro" id="IPR027417">
    <property type="entry name" value="P-loop_NTPase"/>
</dbReference>
<feature type="coiled-coil region" evidence="7">
    <location>
        <begin position="539"/>
        <end position="601"/>
    </location>
</feature>
<feature type="domain" description="Kinesin motor" evidence="9">
    <location>
        <begin position="8"/>
        <end position="352"/>
    </location>
</feature>
<dbReference type="Pfam" id="PF00225">
    <property type="entry name" value="Kinesin"/>
    <property type="match status" value="2"/>
</dbReference>
<feature type="compositionally biased region" description="Basic and acidic residues" evidence="8">
    <location>
        <begin position="1465"/>
        <end position="1493"/>
    </location>
</feature>
<dbReference type="GO" id="GO:0008017">
    <property type="term" value="F:microtubule binding"/>
    <property type="evidence" value="ECO:0007669"/>
    <property type="project" value="InterPro"/>
</dbReference>
<feature type="coiled-coil region" evidence="7">
    <location>
        <begin position="364"/>
        <end position="391"/>
    </location>
</feature>